<dbReference type="InterPro" id="IPR007497">
    <property type="entry name" value="SIMPL/DUF541"/>
</dbReference>
<evidence type="ECO:0000313" key="1">
    <source>
        <dbReference type="EMBL" id="KPL73415.1"/>
    </source>
</evidence>
<dbReference type="PANTHER" id="PTHR34387:SF1">
    <property type="entry name" value="PERIPLASMIC IMMUNOGENIC PROTEIN"/>
    <property type="match status" value="1"/>
</dbReference>
<dbReference type="RefSeq" id="WP_062421839.1">
    <property type="nucleotide sequence ID" value="NZ_BBYA01000009.1"/>
</dbReference>
<dbReference type="InterPro" id="IPR052022">
    <property type="entry name" value="26kDa_periplasmic_antigen"/>
</dbReference>
<dbReference type="Proteomes" id="UP000050430">
    <property type="component" value="Unassembled WGS sequence"/>
</dbReference>
<dbReference type="OrthoDB" id="9813144at2"/>
<dbReference type="STRING" id="229920.ADM99_04250"/>
<reference evidence="1 2" key="1">
    <citation type="submission" date="2015-07" db="EMBL/GenBank/DDBJ databases">
        <title>Genome sequence of Leptolinea tardivitalis DSM 16556.</title>
        <authorList>
            <person name="Hemp J."/>
            <person name="Ward L.M."/>
            <person name="Pace L.A."/>
            <person name="Fischer W.W."/>
        </authorList>
    </citation>
    <scope>NUCLEOTIDE SEQUENCE [LARGE SCALE GENOMIC DNA]</scope>
    <source>
        <strain evidence="1 2">YMTK-2</strain>
    </source>
</reference>
<protein>
    <recommendedName>
        <fullName evidence="3">DUF541 domain-containing protein</fullName>
    </recommendedName>
</protein>
<keyword evidence="2" id="KW-1185">Reference proteome</keyword>
<evidence type="ECO:0008006" key="3">
    <source>
        <dbReference type="Google" id="ProtNLM"/>
    </source>
</evidence>
<dbReference type="Gene3D" id="3.30.110.170">
    <property type="entry name" value="Protein of unknown function (DUF541), domain 1"/>
    <property type="match status" value="1"/>
</dbReference>
<dbReference type="AlphaFoldDB" id="A0A0P6X248"/>
<organism evidence="1 2">
    <name type="scientific">Leptolinea tardivitalis</name>
    <dbReference type="NCBI Taxonomy" id="229920"/>
    <lineage>
        <taxon>Bacteria</taxon>
        <taxon>Bacillati</taxon>
        <taxon>Chloroflexota</taxon>
        <taxon>Anaerolineae</taxon>
        <taxon>Anaerolineales</taxon>
        <taxon>Anaerolineaceae</taxon>
        <taxon>Leptolinea</taxon>
    </lineage>
</organism>
<dbReference type="PANTHER" id="PTHR34387">
    <property type="entry name" value="SLR1258 PROTEIN"/>
    <property type="match status" value="1"/>
</dbReference>
<name>A0A0P6X248_9CHLR</name>
<proteinExistence type="predicted"/>
<dbReference type="GO" id="GO:0006974">
    <property type="term" value="P:DNA damage response"/>
    <property type="evidence" value="ECO:0007669"/>
    <property type="project" value="TreeGrafter"/>
</dbReference>
<evidence type="ECO:0000313" key="2">
    <source>
        <dbReference type="Proteomes" id="UP000050430"/>
    </source>
</evidence>
<accession>A0A0P6X248</accession>
<sequence length="270" mass="28804">MKISTYFQIVLVVVILVLLTGAPGISPVYAQDITPVKTETPAASCNTGRSINVTGTAQINVIPDRATIQLGVQSNGASVDAVQDSNNKAIQRVIAAIKAENVDPKDIATDVYSIEPVYENYDSLYIKGYRIYNTIAVTVRDVKKTSSVLAAALSAGANQVNDVSFYTSELRKYRDQARQLAMTAAKEKAQALASASGGETGCVLSINENSWSYYNGWWYGSNRLGSQMTQNVIQNANPTVSTSATSSGDEPVSLGQISVKAEVSASFALK</sequence>
<dbReference type="Gene3D" id="3.30.70.2970">
    <property type="entry name" value="Protein of unknown function (DUF541), domain 2"/>
    <property type="match status" value="1"/>
</dbReference>
<gene>
    <name evidence="1" type="ORF">ADM99_04250</name>
</gene>
<dbReference type="EMBL" id="LGCK01000006">
    <property type="protein sequence ID" value="KPL73415.1"/>
    <property type="molecule type" value="Genomic_DNA"/>
</dbReference>
<comment type="caution">
    <text evidence="1">The sequence shown here is derived from an EMBL/GenBank/DDBJ whole genome shotgun (WGS) entry which is preliminary data.</text>
</comment>
<dbReference type="Pfam" id="PF04402">
    <property type="entry name" value="SIMPL"/>
    <property type="match status" value="1"/>
</dbReference>